<dbReference type="EMBL" id="CP028901">
    <property type="protein sequence ID" value="AWB35710.1"/>
    <property type="molecule type" value="Genomic_DNA"/>
</dbReference>
<dbReference type="Gene3D" id="1.10.4190.10">
    <property type="entry name" value="Urease accessory protein UreF"/>
    <property type="match status" value="1"/>
</dbReference>
<reference evidence="4 5" key="1">
    <citation type="submission" date="2018-04" db="EMBL/GenBank/DDBJ databases">
        <title>Bordetella sp. HZ20 isolated from seawater.</title>
        <authorList>
            <person name="Sun C."/>
        </authorList>
    </citation>
    <scope>NUCLEOTIDE SEQUENCE [LARGE SCALE GENOMIC DNA]</scope>
    <source>
        <strain evidence="4 5">HZ20</strain>
    </source>
</reference>
<protein>
    <recommendedName>
        <fullName evidence="3">Urease accessory protein UreF</fullName>
    </recommendedName>
</protein>
<proteinExistence type="inferred from homology"/>
<dbReference type="GO" id="GO:0016151">
    <property type="term" value="F:nickel cation binding"/>
    <property type="evidence" value="ECO:0007669"/>
    <property type="project" value="UniProtKB-UniRule"/>
</dbReference>
<dbReference type="HAMAP" id="MF_01385">
    <property type="entry name" value="UreF"/>
    <property type="match status" value="1"/>
</dbReference>
<dbReference type="PANTHER" id="PTHR33620:SF1">
    <property type="entry name" value="UREASE ACCESSORY PROTEIN F"/>
    <property type="match status" value="1"/>
</dbReference>
<comment type="subunit">
    <text evidence="3">UreD, UreF and UreG form a complex that acts as a GTP-hydrolysis-dependent molecular chaperone, activating the urease apoprotein by helping to assemble the nickel containing metallocenter of UreC. The UreE protein probably delivers the nickel.</text>
</comment>
<evidence type="ECO:0000313" key="4">
    <source>
        <dbReference type="EMBL" id="AWB35710.1"/>
    </source>
</evidence>
<dbReference type="InterPro" id="IPR038277">
    <property type="entry name" value="UreF_sf"/>
</dbReference>
<dbReference type="Proteomes" id="UP000244571">
    <property type="component" value="Chromosome"/>
</dbReference>
<organism evidence="4 5">
    <name type="scientific">Orrella marina</name>
    <dbReference type="NCBI Taxonomy" id="2163011"/>
    <lineage>
        <taxon>Bacteria</taxon>
        <taxon>Pseudomonadati</taxon>
        <taxon>Pseudomonadota</taxon>
        <taxon>Betaproteobacteria</taxon>
        <taxon>Burkholderiales</taxon>
        <taxon>Alcaligenaceae</taxon>
        <taxon>Orrella</taxon>
    </lineage>
</organism>
<accession>A0A2R4XPI8</accession>
<evidence type="ECO:0000256" key="2">
    <source>
        <dbReference type="ARBA" id="ARBA00023186"/>
    </source>
</evidence>
<dbReference type="AlphaFoldDB" id="A0A2R4XPI8"/>
<evidence type="ECO:0000256" key="3">
    <source>
        <dbReference type="HAMAP-Rule" id="MF_01385"/>
    </source>
</evidence>
<evidence type="ECO:0000313" key="5">
    <source>
        <dbReference type="Proteomes" id="UP000244571"/>
    </source>
</evidence>
<dbReference type="KEGG" id="boz:DBV39_07745"/>
<keyword evidence="1 3" id="KW-0996">Nickel insertion</keyword>
<name>A0A2R4XPI8_9BURK</name>
<keyword evidence="2 3" id="KW-0143">Chaperone</keyword>
<dbReference type="Pfam" id="PF01730">
    <property type="entry name" value="UreF"/>
    <property type="match status" value="1"/>
</dbReference>
<dbReference type="OrthoDB" id="9798772at2"/>
<dbReference type="GO" id="GO:0005737">
    <property type="term" value="C:cytoplasm"/>
    <property type="evidence" value="ECO:0007669"/>
    <property type="project" value="UniProtKB-SubCell"/>
</dbReference>
<keyword evidence="5" id="KW-1185">Reference proteome</keyword>
<evidence type="ECO:0000256" key="1">
    <source>
        <dbReference type="ARBA" id="ARBA00022988"/>
    </source>
</evidence>
<sequence length="247" mass="27403">MRWSVSSLVDAMHLGSTGLPVGGFAYSQGLEQAHEDGLISDRDSAAHWIRDALILVLARQDLPYWLACHAAARQRSWNELDDLVQELVALRETAELRIESAQMGYSIMQLFHQWWPAPDGRTADAFNASGGGALENPCELPDALQRKLACNYTAAHATLCAIRTMPATVGLTVYVWSWLEAQVMAALKIVPLGQRDGQWLLHQARQWIEQSVQIARETPLAQAGSAPFGLAILSARHETQYTRLFRS</sequence>
<comment type="subcellular location">
    <subcellularLocation>
        <location evidence="3">Cytoplasm</location>
    </subcellularLocation>
</comment>
<comment type="function">
    <text evidence="3">Required for maturation of urease via the functional incorporation of the urease nickel metallocenter.</text>
</comment>
<dbReference type="PIRSF" id="PIRSF009467">
    <property type="entry name" value="Ureas_acces_UreF"/>
    <property type="match status" value="1"/>
</dbReference>
<keyword evidence="3" id="KW-0963">Cytoplasm</keyword>
<dbReference type="PANTHER" id="PTHR33620">
    <property type="entry name" value="UREASE ACCESSORY PROTEIN F"/>
    <property type="match status" value="1"/>
</dbReference>
<dbReference type="InterPro" id="IPR002639">
    <property type="entry name" value="UreF"/>
</dbReference>
<gene>
    <name evidence="3" type="primary">ureF</name>
    <name evidence="4" type="ORF">DBV39_07745</name>
</gene>
<comment type="similarity">
    <text evidence="3">Belongs to the UreF family.</text>
</comment>